<dbReference type="InterPro" id="IPR024096">
    <property type="entry name" value="NO_sig/Golgi_transp_ligand-bd"/>
</dbReference>
<dbReference type="CDD" id="cd14944">
    <property type="entry name" value="TRAPPC6A_Trs33"/>
    <property type="match status" value="1"/>
</dbReference>
<protein>
    <recommendedName>
        <fullName evidence="5">Trafficking protein particle complex subunit 6B</fullName>
    </recommendedName>
</protein>
<reference evidence="3 4" key="2">
    <citation type="journal article" date="2007" name="BMC Biol.">
        <title>A 100%-complete sequence reveals unusually simple genomic features in the hot-spring red alga Cyanidioschyzon merolae.</title>
        <authorList>
            <person name="Nozaki H."/>
            <person name="Takano H."/>
            <person name="Misumi O."/>
            <person name="Terasawa K."/>
            <person name="Matsuzaki M."/>
            <person name="Maruyama S."/>
            <person name="Nishida K."/>
            <person name="Yagisawa F."/>
            <person name="Yoshida Y."/>
            <person name="Fujiwara T."/>
            <person name="Takio S."/>
            <person name="Tamura K."/>
            <person name="Chung S.J."/>
            <person name="Nakamura S."/>
            <person name="Kuroiwa H."/>
            <person name="Tanaka K."/>
            <person name="Sato N."/>
            <person name="Kuroiwa T."/>
        </authorList>
    </citation>
    <scope>NUCLEOTIDE SEQUENCE [LARGE SCALE GENOMIC DNA]</scope>
    <source>
        <strain evidence="3 4">10D</strain>
    </source>
</reference>
<dbReference type="InterPro" id="IPR007194">
    <property type="entry name" value="TRAPP_component"/>
</dbReference>
<sequence length="233" mass="25114">MNAQATSEGAPVVLLDSAVLDFLLMELVAENTASLLPASAAGFGKPDAPVRHGSVPAPLWQRPRKPQHLHTTSENDQGTEALTTETLALARVEEAGFYVGERLGPRVPRVGALAGNPVSELDALKVLCRDLWRTVFGKQVDSLKTNHRGVYVIFDASFRWLRHVQELPESVGAPSWYCVFPAGLIRGFLAQLGHPCTVQGVCEPAPPSAVFTVRMHSSSAPDSETVASEPRQT</sequence>
<dbReference type="SUPFAM" id="SSF111126">
    <property type="entry name" value="Ligand-binding domain in the NO signalling and Golgi transport"/>
    <property type="match status" value="1"/>
</dbReference>
<dbReference type="PANTHER" id="PTHR12817:SF0">
    <property type="entry name" value="GEO08327P1"/>
    <property type="match status" value="1"/>
</dbReference>
<evidence type="ECO:0000256" key="2">
    <source>
        <dbReference type="SAM" id="MobiDB-lite"/>
    </source>
</evidence>
<dbReference type="GO" id="GO:0005801">
    <property type="term" value="C:cis-Golgi network"/>
    <property type="evidence" value="ECO:0007669"/>
    <property type="project" value="TreeGrafter"/>
</dbReference>
<dbReference type="Gramene" id="CMN321CT">
    <property type="protein sequence ID" value="CMN321CT"/>
    <property type="gene ID" value="CMN321C"/>
</dbReference>
<dbReference type="OMA" id="PACELHY"/>
<evidence type="ECO:0000313" key="3">
    <source>
        <dbReference type="EMBL" id="BAM81390.1"/>
    </source>
</evidence>
<proteinExistence type="inferred from homology"/>
<organism evidence="3 4">
    <name type="scientific">Cyanidioschyzon merolae (strain NIES-3377 / 10D)</name>
    <name type="common">Unicellular red alga</name>
    <dbReference type="NCBI Taxonomy" id="280699"/>
    <lineage>
        <taxon>Eukaryota</taxon>
        <taxon>Rhodophyta</taxon>
        <taxon>Bangiophyceae</taxon>
        <taxon>Cyanidiales</taxon>
        <taxon>Cyanidiaceae</taxon>
        <taxon>Cyanidioschyzon</taxon>
    </lineage>
</organism>
<dbReference type="GO" id="GO:0006888">
    <property type="term" value="P:endoplasmic reticulum to Golgi vesicle-mediated transport"/>
    <property type="evidence" value="ECO:0007669"/>
    <property type="project" value="TreeGrafter"/>
</dbReference>
<dbReference type="HOGENOM" id="CLU_076409_0_1_1"/>
<dbReference type="Gene3D" id="3.30.1380.20">
    <property type="entry name" value="Trafficking protein particle complex subunit 3"/>
    <property type="match status" value="1"/>
</dbReference>
<dbReference type="Pfam" id="PF04051">
    <property type="entry name" value="TRAPP"/>
    <property type="match status" value="1"/>
</dbReference>
<dbReference type="RefSeq" id="XP_005537426.1">
    <property type="nucleotide sequence ID" value="XM_005537369.1"/>
</dbReference>
<dbReference type="EMBL" id="AP006496">
    <property type="protein sequence ID" value="BAM81390.1"/>
    <property type="molecule type" value="Genomic_DNA"/>
</dbReference>
<accession>M1V5W7</accession>
<dbReference type="Proteomes" id="UP000007014">
    <property type="component" value="Chromosome 14"/>
</dbReference>
<dbReference type="STRING" id="280699.M1V5W7"/>
<dbReference type="GeneID" id="16995196"/>
<evidence type="ECO:0000256" key="1">
    <source>
        <dbReference type="ARBA" id="ARBA00006218"/>
    </source>
</evidence>
<dbReference type="GO" id="GO:0005802">
    <property type="term" value="C:trans-Golgi network"/>
    <property type="evidence" value="ECO:0007669"/>
    <property type="project" value="TreeGrafter"/>
</dbReference>
<dbReference type="InterPro" id="IPR037992">
    <property type="entry name" value="TRAPPC6/Trs33"/>
</dbReference>
<name>M1V5W7_CYAM1</name>
<dbReference type="KEGG" id="cme:CYME_CMN321C"/>
<feature type="region of interest" description="Disordered" evidence="2">
    <location>
        <begin position="59"/>
        <end position="78"/>
    </location>
</feature>
<reference evidence="3 4" key="1">
    <citation type="journal article" date="2004" name="Nature">
        <title>Genome sequence of the ultrasmall unicellular red alga Cyanidioschyzon merolae 10D.</title>
        <authorList>
            <person name="Matsuzaki M."/>
            <person name="Misumi O."/>
            <person name="Shin-i T."/>
            <person name="Maruyama S."/>
            <person name="Takahara M."/>
            <person name="Miyagishima S."/>
            <person name="Mori T."/>
            <person name="Nishida K."/>
            <person name="Yagisawa F."/>
            <person name="Nishida K."/>
            <person name="Yoshida Y."/>
            <person name="Nishimura Y."/>
            <person name="Nakao S."/>
            <person name="Kobayashi T."/>
            <person name="Momoyama Y."/>
            <person name="Higashiyama T."/>
            <person name="Minoda A."/>
            <person name="Sano M."/>
            <person name="Nomoto H."/>
            <person name="Oishi K."/>
            <person name="Hayashi H."/>
            <person name="Ohta F."/>
            <person name="Nishizaka S."/>
            <person name="Haga S."/>
            <person name="Miura S."/>
            <person name="Morishita T."/>
            <person name="Kabeya Y."/>
            <person name="Terasawa K."/>
            <person name="Suzuki Y."/>
            <person name="Ishii Y."/>
            <person name="Asakawa S."/>
            <person name="Takano H."/>
            <person name="Ohta N."/>
            <person name="Kuroiwa H."/>
            <person name="Tanaka K."/>
            <person name="Shimizu N."/>
            <person name="Sugano S."/>
            <person name="Sato N."/>
            <person name="Nozaki H."/>
            <person name="Ogasawara N."/>
            <person name="Kohara Y."/>
            <person name="Kuroiwa T."/>
        </authorList>
    </citation>
    <scope>NUCLEOTIDE SEQUENCE [LARGE SCALE GENOMIC DNA]</scope>
    <source>
        <strain evidence="3 4">10D</strain>
    </source>
</reference>
<evidence type="ECO:0000313" key="4">
    <source>
        <dbReference type="Proteomes" id="UP000007014"/>
    </source>
</evidence>
<dbReference type="GO" id="GO:0030008">
    <property type="term" value="C:TRAPP complex"/>
    <property type="evidence" value="ECO:0007669"/>
    <property type="project" value="TreeGrafter"/>
</dbReference>
<dbReference type="OrthoDB" id="941624at2759"/>
<gene>
    <name evidence="3" type="ORF">CYME_CMN321C</name>
</gene>
<dbReference type="AlphaFoldDB" id="M1V5W7"/>
<comment type="similarity">
    <text evidence="1">Belongs to the TRAPP small subunits family. BET3 subfamily.</text>
</comment>
<dbReference type="PANTHER" id="PTHR12817">
    <property type="entry name" value="TRAFFICKING PROTEIN PARTICLE COMPLEX SUBUNIT 6B"/>
    <property type="match status" value="1"/>
</dbReference>
<feature type="compositionally biased region" description="Polar residues" evidence="2">
    <location>
        <begin position="69"/>
        <end position="78"/>
    </location>
</feature>
<dbReference type="eggNOG" id="KOG3316">
    <property type="taxonomic scope" value="Eukaryota"/>
</dbReference>
<keyword evidence="4" id="KW-1185">Reference proteome</keyword>
<evidence type="ECO:0008006" key="5">
    <source>
        <dbReference type="Google" id="ProtNLM"/>
    </source>
</evidence>